<keyword evidence="5" id="KW-0067">ATP-binding</keyword>
<evidence type="ECO:0000256" key="6">
    <source>
        <dbReference type="ARBA" id="ARBA00066388"/>
    </source>
</evidence>
<dbReference type="RefSeq" id="WP_064231979.1">
    <property type="nucleotide sequence ID" value="NZ_LVZK01000003.1"/>
</dbReference>
<protein>
    <recommendedName>
        <fullName evidence="6">ABC-type quaternary amine transporter</fullName>
        <ecNumber evidence="6">7.6.2.9</ecNumber>
    </recommendedName>
</protein>
<dbReference type="Pfam" id="PF00005">
    <property type="entry name" value="ABC_tran"/>
    <property type="match status" value="1"/>
</dbReference>
<dbReference type="CDD" id="cd03295">
    <property type="entry name" value="ABC_OpuCA_Osmoprotection"/>
    <property type="match status" value="1"/>
</dbReference>
<dbReference type="InterPro" id="IPR003593">
    <property type="entry name" value="AAA+_ATPase"/>
</dbReference>
<evidence type="ECO:0000256" key="1">
    <source>
        <dbReference type="ARBA" id="ARBA00005417"/>
    </source>
</evidence>
<comment type="caution">
    <text evidence="11">The sequence shown here is derived from an EMBL/GenBank/DDBJ whole genome shotgun (WGS) entry which is preliminary data.</text>
</comment>
<dbReference type="InterPro" id="IPR046342">
    <property type="entry name" value="CBS_dom_sf"/>
</dbReference>
<dbReference type="GO" id="GO:0016020">
    <property type="term" value="C:membrane"/>
    <property type="evidence" value="ECO:0007669"/>
    <property type="project" value="InterPro"/>
</dbReference>
<dbReference type="PROSITE" id="PS51371">
    <property type="entry name" value="CBS"/>
    <property type="match status" value="1"/>
</dbReference>
<keyword evidence="2" id="KW-0813">Transport</keyword>
<keyword evidence="3" id="KW-0677">Repeat</keyword>
<dbReference type="NCBIfam" id="TIGR01186">
    <property type="entry name" value="proV"/>
    <property type="match status" value="1"/>
</dbReference>
<feature type="compositionally biased region" description="Acidic residues" evidence="8">
    <location>
        <begin position="412"/>
        <end position="425"/>
    </location>
</feature>
<dbReference type="InterPro" id="IPR017871">
    <property type="entry name" value="ABC_transporter-like_CS"/>
</dbReference>
<dbReference type="SMART" id="SM00382">
    <property type="entry name" value="AAA"/>
    <property type="match status" value="1"/>
</dbReference>
<evidence type="ECO:0000313" key="12">
    <source>
        <dbReference type="Proteomes" id="UP000078368"/>
    </source>
</evidence>
<dbReference type="PANTHER" id="PTHR43117">
    <property type="entry name" value="OSMOPROTECTANT IMPORT ATP-BINDING PROTEIN OSMV"/>
    <property type="match status" value="1"/>
</dbReference>
<gene>
    <name evidence="11" type="ORF">A4H34_09875</name>
</gene>
<dbReference type="InterPro" id="IPR003439">
    <property type="entry name" value="ABC_transporter-like_ATP-bd"/>
</dbReference>
<name>A0A179B2S9_9ACTO</name>
<dbReference type="EC" id="7.6.2.9" evidence="6"/>
<dbReference type="PROSITE" id="PS00211">
    <property type="entry name" value="ABC_TRANSPORTER_1"/>
    <property type="match status" value="1"/>
</dbReference>
<dbReference type="SUPFAM" id="SSF54631">
    <property type="entry name" value="CBS-domain pair"/>
    <property type="match status" value="1"/>
</dbReference>
<dbReference type="InterPro" id="IPR000644">
    <property type="entry name" value="CBS_dom"/>
</dbReference>
<organism evidence="11 12">
    <name type="scientific">Peptidiphaga gingivicola</name>
    <dbReference type="NCBI Taxonomy" id="2741497"/>
    <lineage>
        <taxon>Bacteria</taxon>
        <taxon>Bacillati</taxon>
        <taxon>Actinomycetota</taxon>
        <taxon>Actinomycetes</taxon>
        <taxon>Actinomycetales</taxon>
        <taxon>Actinomycetaceae</taxon>
        <taxon>Peptidiphaga</taxon>
    </lineage>
</organism>
<dbReference type="Gene3D" id="3.40.50.300">
    <property type="entry name" value="P-loop containing nucleotide triphosphate hydrolases"/>
    <property type="match status" value="1"/>
</dbReference>
<evidence type="ECO:0000256" key="3">
    <source>
        <dbReference type="ARBA" id="ARBA00022737"/>
    </source>
</evidence>
<evidence type="ECO:0000256" key="7">
    <source>
        <dbReference type="PROSITE-ProRule" id="PRU00703"/>
    </source>
</evidence>
<keyword evidence="7" id="KW-0129">CBS domain</keyword>
<dbReference type="FunFam" id="3.40.50.300:FF:000425">
    <property type="entry name" value="Probable ABC transporter, ATP-binding subunit"/>
    <property type="match status" value="1"/>
</dbReference>
<dbReference type="OrthoDB" id="9802264at2"/>
<feature type="region of interest" description="Disordered" evidence="8">
    <location>
        <begin position="390"/>
        <end position="450"/>
    </location>
</feature>
<dbReference type="Proteomes" id="UP000078368">
    <property type="component" value="Unassembled WGS sequence"/>
</dbReference>
<evidence type="ECO:0000256" key="4">
    <source>
        <dbReference type="ARBA" id="ARBA00022741"/>
    </source>
</evidence>
<dbReference type="InterPro" id="IPR005892">
    <property type="entry name" value="Gly-betaine_transp_ATP-bd"/>
</dbReference>
<keyword evidence="4" id="KW-0547">Nucleotide-binding</keyword>
<feature type="compositionally biased region" description="Low complexity" evidence="8">
    <location>
        <begin position="426"/>
        <end position="444"/>
    </location>
</feature>
<evidence type="ECO:0000259" key="10">
    <source>
        <dbReference type="PROSITE" id="PS51371"/>
    </source>
</evidence>
<sequence length="450" mass="48566">MSENNSANPILGTDSATDDPSITGATIILEEVTKDYGGAQPAVDHLTLEIPAGQTVMFVGPSGCGKTTTLKMINRLIEPTSGRIVINGDDVTQMNGDKLRRHIGYVIQAGGLLPHMTVAENIAIVPKLLGWDKKRISERVDELLDLVSLEPSEYRSRYPKELSGGQQQRVGVARALAADPPVLLMDEPFGAVDPITRQRLQDELIHIQSELHKTVVFVTHDFDEAIKLGDWIVIFNVGGQIMQYDTPDQILANPANEFVEDFIGSGAGLRQLGLARVSAVQLKEAVRARPGEDTREVAKRIRDAKVRHAVVLDLKERPVGWVTPKQLLRTDRVKTKYSDEFPLVGASSSLDDALDAMLVAGSTEALVHGKRGRFLGLITVNTVIRAMEEISSKNPEDTPDAPMGHNAGASTEDADSEDADSEDESQASGSSPAAEAPEADATLENSGESV</sequence>
<keyword evidence="12" id="KW-1185">Reference proteome</keyword>
<reference evidence="11 12" key="1">
    <citation type="submission" date="2016-04" db="EMBL/GenBank/DDBJ databases">
        <title>Peptidophaga gingivicola gen. nov., sp. nov., isolated from human subgingival plaque.</title>
        <authorList>
            <person name="Beall C.J."/>
            <person name="Mokrzan E.M."/>
            <person name="Griffen A.L."/>
            <person name="Leys E.J."/>
        </authorList>
    </citation>
    <scope>NUCLEOTIDE SEQUENCE [LARGE SCALE GENOMIC DNA]</scope>
    <source>
        <strain evidence="11 12">BA112</strain>
    </source>
</reference>
<dbReference type="InterPro" id="IPR027417">
    <property type="entry name" value="P-loop_NTPase"/>
</dbReference>
<dbReference type="GO" id="GO:0015418">
    <property type="term" value="F:ABC-type quaternary ammonium compound transporting activity"/>
    <property type="evidence" value="ECO:0007669"/>
    <property type="project" value="UniProtKB-EC"/>
</dbReference>
<dbReference type="GO" id="GO:0031460">
    <property type="term" value="P:glycine betaine transport"/>
    <property type="evidence" value="ECO:0007669"/>
    <property type="project" value="InterPro"/>
</dbReference>
<dbReference type="Pfam" id="PF00571">
    <property type="entry name" value="CBS"/>
    <property type="match status" value="1"/>
</dbReference>
<dbReference type="GO" id="GO:0016887">
    <property type="term" value="F:ATP hydrolysis activity"/>
    <property type="evidence" value="ECO:0007669"/>
    <property type="project" value="InterPro"/>
</dbReference>
<comment type="similarity">
    <text evidence="1">Belongs to the ABC transporter superfamily.</text>
</comment>
<dbReference type="GO" id="GO:0005524">
    <property type="term" value="F:ATP binding"/>
    <property type="evidence" value="ECO:0007669"/>
    <property type="project" value="UniProtKB-KW"/>
</dbReference>
<accession>A0A179B2S9</accession>
<dbReference type="EMBL" id="LVZK01000003">
    <property type="protein sequence ID" value="OAP85391.1"/>
    <property type="molecule type" value="Genomic_DNA"/>
</dbReference>
<evidence type="ECO:0000259" key="9">
    <source>
        <dbReference type="PROSITE" id="PS50893"/>
    </source>
</evidence>
<evidence type="ECO:0000313" key="11">
    <source>
        <dbReference type="EMBL" id="OAP85391.1"/>
    </source>
</evidence>
<proteinExistence type="inferred from homology"/>
<dbReference type="Gene3D" id="3.10.580.10">
    <property type="entry name" value="CBS-domain"/>
    <property type="match status" value="1"/>
</dbReference>
<dbReference type="PANTHER" id="PTHR43117:SF4">
    <property type="entry name" value="OSMOPROTECTANT IMPORT ATP-BINDING PROTEIN OSMV"/>
    <property type="match status" value="1"/>
</dbReference>
<feature type="domain" description="CBS" evidence="10">
    <location>
        <begin position="337"/>
        <end position="396"/>
    </location>
</feature>
<dbReference type="STRING" id="1823756.A4H34_09875"/>
<dbReference type="SUPFAM" id="SSF52540">
    <property type="entry name" value="P-loop containing nucleoside triphosphate hydrolases"/>
    <property type="match status" value="1"/>
</dbReference>
<evidence type="ECO:0000256" key="8">
    <source>
        <dbReference type="SAM" id="MobiDB-lite"/>
    </source>
</evidence>
<evidence type="ECO:0000256" key="2">
    <source>
        <dbReference type="ARBA" id="ARBA00022448"/>
    </source>
</evidence>
<evidence type="ECO:0000256" key="5">
    <source>
        <dbReference type="ARBA" id="ARBA00022840"/>
    </source>
</evidence>
<dbReference type="PROSITE" id="PS50893">
    <property type="entry name" value="ABC_TRANSPORTER_2"/>
    <property type="match status" value="1"/>
</dbReference>
<dbReference type="AlphaFoldDB" id="A0A179B2S9"/>
<feature type="domain" description="ABC transporter" evidence="9">
    <location>
        <begin position="27"/>
        <end position="263"/>
    </location>
</feature>